<organism evidence="1 2">
    <name type="scientific">Deinococcus hopiensis KR-140</name>
    <dbReference type="NCBI Taxonomy" id="695939"/>
    <lineage>
        <taxon>Bacteria</taxon>
        <taxon>Thermotogati</taxon>
        <taxon>Deinococcota</taxon>
        <taxon>Deinococci</taxon>
        <taxon>Deinococcales</taxon>
        <taxon>Deinococcaceae</taxon>
        <taxon>Deinococcus</taxon>
    </lineage>
</organism>
<dbReference type="RefSeq" id="WP_084046003.1">
    <property type="nucleotide sequence ID" value="NZ_FWWU01000005.1"/>
</dbReference>
<evidence type="ECO:0000313" key="2">
    <source>
        <dbReference type="Proteomes" id="UP000192582"/>
    </source>
</evidence>
<name>A0A1W1UKV1_9DEIO</name>
<dbReference type="OrthoDB" id="9863429at2"/>
<accession>A0A1W1UKV1</accession>
<dbReference type="EMBL" id="FWWU01000005">
    <property type="protein sequence ID" value="SMB81659.1"/>
    <property type="molecule type" value="Genomic_DNA"/>
</dbReference>
<reference evidence="1 2" key="1">
    <citation type="submission" date="2017-04" db="EMBL/GenBank/DDBJ databases">
        <authorList>
            <person name="Afonso C.L."/>
            <person name="Miller P.J."/>
            <person name="Scott M.A."/>
            <person name="Spackman E."/>
            <person name="Goraichik I."/>
            <person name="Dimitrov K.M."/>
            <person name="Suarez D.L."/>
            <person name="Swayne D.E."/>
        </authorList>
    </citation>
    <scope>NUCLEOTIDE SEQUENCE [LARGE SCALE GENOMIC DNA]</scope>
    <source>
        <strain evidence="1 2">KR-140</strain>
    </source>
</reference>
<keyword evidence="2" id="KW-1185">Reference proteome</keyword>
<evidence type="ECO:0000313" key="1">
    <source>
        <dbReference type="EMBL" id="SMB81659.1"/>
    </source>
</evidence>
<proteinExistence type="predicted"/>
<dbReference type="Proteomes" id="UP000192582">
    <property type="component" value="Unassembled WGS sequence"/>
</dbReference>
<dbReference type="AlphaFoldDB" id="A0A1W1UKV1"/>
<gene>
    <name evidence="1" type="ORF">SAMN00790413_04666</name>
</gene>
<sequence>MTVLVTVDLRGISASEPLEFQAGDSAAKALGKDVLALFDGGRVAGRWSGTPFTGTRGQVQVTASADAKVATGPGDYYSTGDRAFIRKVNSSTNRVSPLSMTVAVR</sequence>
<protein>
    <submittedName>
        <fullName evidence="1">Uncharacterized protein</fullName>
    </submittedName>
</protein>